<sequence>MPQMSPMWWSTLFLIFLSTYLMIMMNMYTYNIYQKWNKVSIKKKETSNINWKW</sequence>
<feature type="transmembrane region" description="Helical" evidence="1">
    <location>
        <begin position="12"/>
        <end position="33"/>
    </location>
</feature>
<keyword evidence="1" id="KW-0472">Membrane</keyword>
<proteinExistence type="predicted"/>
<dbReference type="AlphaFoldDB" id="A0A514LQ13"/>
<name>A0A514LQ13_9HEMI</name>
<protein>
    <submittedName>
        <fullName evidence="2">ATP synthase F0 subunit 8</fullName>
    </submittedName>
</protein>
<geneLocation type="mitochondrion" evidence="2"/>
<keyword evidence="2" id="KW-0496">Mitochondrion</keyword>
<accession>A0A514LQ13</accession>
<organism evidence="2">
    <name type="scientific">Tuxedo drakei</name>
    <dbReference type="NCBI Taxonomy" id="981287"/>
    <lineage>
        <taxon>Eukaryota</taxon>
        <taxon>Metazoa</taxon>
        <taxon>Ecdysozoa</taxon>
        <taxon>Arthropoda</taxon>
        <taxon>Hexapoda</taxon>
        <taxon>Insecta</taxon>
        <taxon>Pterygota</taxon>
        <taxon>Neoptera</taxon>
        <taxon>Paraneoptera</taxon>
        <taxon>Hemiptera</taxon>
        <taxon>Heteroptera</taxon>
        <taxon>Panheteroptera</taxon>
        <taxon>Cimicomorpha</taxon>
        <taxon>Miridae</taxon>
        <taxon>Phylini</taxon>
        <taxon>Tuxedo</taxon>
    </lineage>
</organism>
<reference evidence="2" key="1">
    <citation type="journal article" date="2019" name="Methods Ecol Evol">
        <title>Cost efficient high throughput capture of museum arthropod specimen DNA using PCR generated baits.</title>
        <authorList>
            <person name="Knyshov A."/>
            <person name="Gordon E.R.L."/>
            <person name="Weirauch C."/>
        </authorList>
    </citation>
    <scope>NUCLEOTIDE SEQUENCE</scope>
</reference>
<keyword evidence="1" id="KW-1133">Transmembrane helix</keyword>
<gene>
    <name evidence="2" type="primary">ATP8</name>
</gene>
<keyword evidence="1" id="KW-0812">Transmembrane</keyword>
<evidence type="ECO:0000313" key="2">
    <source>
        <dbReference type="EMBL" id="QDI93897.1"/>
    </source>
</evidence>
<dbReference type="EMBL" id="MK393987">
    <property type="protein sequence ID" value="QDI93897.1"/>
    <property type="molecule type" value="Genomic_DNA"/>
</dbReference>
<evidence type="ECO:0000256" key="1">
    <source>
        <dbReference type="SAM" id="Phobius"/>
    </source>
</evidence>